<proteinExistence type="predicted"/>
<dbReference type="EMBL" id="CP003261">
    <property type="protein sequence ID" value="AGK96798.1"/>
    <property type="molecule type" value="Genomic_DNA"/>
</dbReference>
<accession>R4K2I9</accession>
<dbReference type="HOGENOM" id="CLU_2231912_0_0_9"/>
<dbReference type="STRING" id="86416.Clopa_1898"/>
<evidence type="ECO:0000313" key="1">
    <source>
        <dbReference type="EMBL" id="AGK96798.1"/>
    </source>
</evidence>
<evidence type="ECO:0000313" key="2">
    <source>
        <dbReference type="Proteomes" id="UP000013523"/>
    </source>
</evidence>
<dbReference type="RefSeq" id="WP_015615116.1">
    <property type="nucleotide sequence ID" value="NC_021182.1"/>
</dbReference>
<gene>
    <name evidence="1" type="ORF">Clopa_1898</name>
</gene>
<sequence>MKIKILIFVPRDEIGTMTDLKPNDIIAIDDTIAEKLIEEKKQNLYYKLEGFLMIIVKFIRPFQNYREDDIAAFEKDRVADKIIEAGYAEEVSLESTAIESPKKSQ</sequence>
<dbReference type="KEGG" id="cpas:Clopa_1898"/>
<dbReference type="Proteomes" id="UP000013523">
    <property type="component" value="Chromosome"/>
</dbReference>
<protein>
    <submittedName>
        <fullName evidence="1">Uncharacterized protein</fullName>
    </submittedName>
</protein>
<reference evidence="1 2" key="1">
    <citation type="submission" date="2012-01" db="EMBL/GenBank/DDBJ databases">
        <title>Complete sequence of chromosome of Clostridium pasteurianum BC1.</title>
        <authorList>
            <consortium name="US DOE Joint Genome Institute"/>
            <person name="Lucas S."/>
            <person name="Han J."/>
            <person name="Lapidus A."/>
            <person name="Cheng J.-F."/>
            <person name="Goodwin L."/>
            <person name="Pitluck S."/>
            <person name="Peters L."/>
            <person name="Mikhailova N."/>
            <person name="Teshima H."/>
            <person name="Detter J.C."/>
            <person name="Han C."/>
            <person name="Tapia R."/>
            <person name="Land M."/>
            <person name="Hauser L."/>
            <person name="Kyrpides N."/>
            <person name="Ivanova N."/>
            <person name="Pagani I."/>
            <person name="Dunn J."/>
            <person name="Taghavi S."/>
            <person name="Francis A."/>
            <person name="van der Lelie D."/>
            <person name="Woyke T."/>
        </authorList>
    </citation>
    <scope>NUCLEOTIDE SEQUENCE [LARGE SCALE GENOMIC DNA]</scope>
    <source>
        <strain evidence="1 2">BC1</strain>
    </source>
</reference>
<dbReference type="OrthoDB" id="9028622at2"/>
<organism evidence="1 2">
    <name type="scientific">Clostridium pasteurianum BC1</name>
    <dbReference type="NCBI Taxonomy" id="86416"/>
    <lineage>
        <taxon>Bacteria</taxon>
        <taxon>Bacillati</taxon>
        <taxon>Bacillota</taxon>
        <taxon>Clostridia</taxon>
        <taxon>Eubacteriales</taxon>
        <taxon>Clostridiaceae</taxon>
        <taxon>Clostridium</taxon>
    </lineage>
</organism>
<keyword evidence="2" id="KW-1185">Reference proteome</keyword>
<name>R4K2I9_CLOPA</name>
<dbReference type="AlphaFoldDB" id="R4K2I9"/>
<dbReference type="PATRIC" id="fig|86416.3.peg.1869"/>